<dbReference type="InterPro" id="IPR050475">
    <property type="entry name" value="Prenyltransferase_related"/>
</dbReference>
<keyword evidence="6" id="KW-0808">Transferase</keyword>
<dbReference type="STRING" id="97359.A0A550C0B7"/>
<dbReference type="EMBL" id="VDMD01000038">
    <property type="protein sequence ID" value="TRM58196.1"/>
    <property type="molecule type" value="Genomic_DNA"/>
</dbReference>
<comment type="subcellular location">
    <subcellularLocation>
        <location evidence="1">Membrane</location>
        <topology evidence="1">Multi-pass membrane protein</topology>
    </subcellularLocation>
</comment>
<evidence type="ECO:0000313" key="6">
    <source>
        <dbReference type="EMBL" id="TRM58196.1"/>
    </source>
</evidence>
<feature type="transmembrane region" description="Helical" evidence="5">
    <location>
        <begin position="219"/>
        <end position="240"/>
    </location>
</feature>
<name>A0A550C0B7_9AGAR</name>
<evidence type="ECO:0000256" key="4">
    <source>
        <dbReference type="ARBA" id="ARBA00023136"/>
    </source>
</evidence>
<dbReference type="Gene3D" id="1.10.357.140">
    <property type="entry name" value="UbiA prenyltransferase"/>
    <property type="match status" value="1"/>
</dbReference>
<gene>
    <name evidence="6" type="ORF">BD626DRAFT_512513</name>
</gene>
<keyword evidence="4 5" id="KW-0472">Membrane</keyword>
<dbReference type="InterPro" id="IPR000537">
    <property type="entry name" value="UbiA_prenyltransferase"/>
</dbReference>
<dbReference type="Proteomes" id="UP000320762">
    <property type="component" value="Unassembled WGS sequence"/>
</dbReference>
<dbReference type="Pfam" id="PF01040">
    <property type="entry name" value="UbiA"/>
    <property type="match status" value="1"/>
</dbReference>
<dbReference type="PANTHER" id="PTHR42723">
    <property type="entry name" value="CHLOROPHYLL SYNTHASE"/>
    <property type="match status" value="1"/>
</dbReference>
<comment type="caution">
    <text evidence="6">The sequence shown here is derived from an EMBL/GenBank/DDBJ whole genome shotgun (WGS) entry which is preliminary data.</text>
</comment>
<dbReference type="CDD" id="cd13965">
    <property type="entry name" value="PT_UbiA_3"/>
    <property type="match status" value="1"/>
</dbReference>
<evidence type="ECO:0000256" key="5">
    <source>
        <dbReference type="SAM" id="Phobius"/>
    </source>
</evidence>
<dbReference type="InterPro" id="IPR044878">
    <property type="entry name" value="UbiA_sf"/>
</dbReference>
<feature type="transmembrane region" description="Helical" evidence="5">
    <location>
        <begin position="105"/>
        <end position="134"/>
    </location>
</feature>
<keyword evidence="7" id="KW-1185">Reference proteome</keyword>
<feature type="transmembrane region" description="Helical" evidence="5">
    <location>
        <begin position="12"/>
        <end position="30"/>
    </location>
</feature>
<organism evidence="6 7">
    <name type="scientific">Schizophyllum amplum</name>
    <dbReference type="NCBI Taxonomy" id="97359"/>
    <lineage>
        <taxon>Eukaryota</taxon>
        <taxon>Fungi</taxon>
        <taxon>Dikarya</taxon>
        <taxon>Basidiomycota</taxon>
        <taxon>Agaricomycotina</taxon>
        <taxon>Agaricomycetes</taxon>
        <taxon>Agaricomycetidae</taxon>
        <taxon>Agaricales</taxon>
        <taxon>Schizophyllaceae</taxon>
        <taxon>Schizophyllum</taxon>
    </lineage>
</organism>
<feature type="transmembrane region" description="Helical" evidence="5">
    <location>
        <begin position="246"/>
        <end position="262"/>
    </location>
</feature>
<feature type="transmembrane region" description="Helical" evidence="5">
    <location>
        <begin position="42"/>
        <end position="64"/>
    </location>
</feature>
<keyword evidence="2 5" id="KW-0812">Transmembrane</keyword>
<dbReference type="GO" id="GO:0016020">
    <property type="term" value="C:membrane"/>
    <property type="evidence" value="ECO:0007669"/>
    <property type="project" value="UniProtKB-SubCell"/>
</dbReference>
<accession>A0A550C0B7</accession>
<protein>
    <submittedName>
        <fullName evidence="6">UbiA prenyltransferase family-domain-containing protein</fullName>
    </submittedName>
</protein>
<evidence type="ECO:0000256" key="2">
    <source>
        <dbReference type="ARBA" id="ARBA00022692"/>
    </source>
</evidence>
<evidence type="ECO:0000256" key="1">
    <source>
        <dbReference type="ARBA" id="ARBA00004141"/>
    </source>
</evidence>
<keyword evidence="3 5" id="KW-1133">Transmembrane helix</keyword>
<evidence type="ECO:0000313" key="7">
    <source>
        <dbReference type="Proteomes" id="UP000320762"/>
    </source>
</evidence>
<reference evidence="6 7" key="1">
    <citation type="journal article" date="2019" name="New Phytol.">
        <title>Comparative genomics reveals unique wood-decay strategies and fruiting body development in the Schizophyllaceae.</title>
        <authorList>
            <person name="Almasi E."/>
            <person name="Sahu N."/>
            <person name="Krizsan K."/>
            <person name="Balint B."/>
            <person name="Kovacs G.M."/>
            <person name="Kiss B."/>
            <person name="Cseklye J."/>
            <person name="Drula E."/>
            <person name="Henrissat B."/>
            <person name="Nagy I."/>
            <person name="Chovatia M."/>
            <person name="Adam C."/>
            <person name="LaButti K."/>
            <person name="Lipzen A."/>
            <person name="Riley R."/>
            <person name="Grigoriev I.V."/>
            <person name="Nagy L.G."/>
        </authorList>
    </citation>
    <scope>NUCLEOTIDE SEQUENCE [LARGE SCALE GENOMIC DNA]</scope>
    <source>
        <strain evidence="6 7">NL-1724</strain>
    </source>
</reference>
<proteinExistence type="predicted"/>
<sequence>MVVKVFNEALAAPRAMASTVLGGLYTGYLFSKSDIVPILGPALSMSMVLAGPTDLVAFLEGFVWTELHLMAFETKNQIVGLDEDKLAKPHRPIPSGRITPESTQTLYICLVIASFIMSARHGLLTPSLIYFAAIFAYNEFGLARNWVMKSALSAIGYICYCWGMSVCFDHDRPLSHLSWMALVMTGAIFATTGQAQDFRDREGDAAIGRKTLALILPQGVGRWSLGALLFAWTTGLVYFWLPPAGFSLLLYVLATVSTYLFVTDYTEESDRRAYWWYNMWLISCHALPIFHRLRGAAM</sequence>
<dbReference type="AlphaFoldDB" id="A0A550C0B7"/>
<dbReference type="PANTHER" id="PTHR42723:SF1">
    <property type="entry name" value="CHLOROPHYLL SYNTHASE, CHLOROPLASTIC"/>
    <property type="match status" value="1"/>
</dbReference>
<dbReference type="OrthoDB" id="434972at2759"/>
<evidence type="ECO:0000256" key="3">
    <source>
        <dbReference type="ARBA" id="ARBA00022989"/>
    </source>
</evidence>
<feature type="transmembrane region" description="Helical" evidence="5">
    <location>
        <begin position="274"/>
        <end position="293"/>
    </location>
</feature>
<dbReference type="GO" id="GO:0016765">
    <property type="term" value="F:transferase activity, transferring alkyl or aryl (other than methyl) groups"/>
    <property type="evidence" value="ECO:0007669"/>
    <property type="project" value="InterPro"/>
</dbReference>